<dbReference type="InterPro" id="IPR019079">
    <property type="entry name" value="Capsule_synth_CapA"/>
</dbReference>
<evidence type="ECO:0000259" key="2">
    <source>
        <dbReference type="SMART" id="SM00854"/>
    </source>
</evidence>
<dbReference type="Gene3D" id="3.60.21.10">
    <property type="match status" value="1"/>
</dbReference>
<evidence type="ECO:0000313" key="4">
    <source>
        <dbReference type="Proteomes" id="UP000612899"/>
    </source>
</evidence>
<proteinExistence type="inferred from homology"/>
<organism evidence="3 4">
    <name type="scientific">Rhizocola hellebori</name>
    <dbReference type="NCBI Taxonomy" id="1392758"/>
    <lineage>
        <taxon>Bacteria</taxon>
        <taxon>Bacillati</taxon>
        <taxon>Actinomycetota</taxon>
        <taxon>Actinomycetes</taxon>
        <taxon>Micromonosporales</taxon>
        <taxon>Micromonosporaceae</taxon>
        <taxon>Rhizocola</taxon>
    </lineage>
</organism>
<comment type="similarity">
    <text evidence="1">Belongs to the CapA family.</text>
</comment>
<evidence type="ECO:0000256" key="1">
    <source>
        <dbReference type="ARBA" id="ARBA00005662"/>
    </source>
</evidence>
<keyword evidence="4" id="KW-1185">Reference proteome</keyword>
<accession>A0A8J3Q7K3</accession>
<dbReference type="InterPro" id="IPR029052">
    <property type="entry name" value="Metallo-depent_PP-like"/>
</dbReference>
<dbReference type="InterPro" id="IPR052169">
    <property type="entry name" value="CW_Biosynth-Accessory"/>
</dbReference>
<dbReference type="CDD" id="cd07381">
    <property type="entry name" value="MPP_CapA"/>
    <property type="match status" value="1"/>
</dbReference>
<sequence length="328" mass="35033">MPASTTAPAAQPPPSTSSAPRDITLAFGGDVHFSGRTLSLLDNPQTAFGRIGPVLSRADLAFVNLETAVTERGTPEPKEFHFRAPASAYAAVKAAGIDAVSIANNHTLDYGQTGLADTLDYARQSGIPALGGGPVEQAYQPWITEVRGTRIAVVALSHVDELWQSWEATDTRPGLAMLRNPLRALAAVRQARAQADVVVVMLHWGPEYQECPTAELKTLAAQLIEAGADLLVGGHQHLLLGAGWQGKAYVAYGMGNFLWWRNDALSNDTGVLWVTIRDRKVAAASLVPAYIDRATGQPYPVDGEAAARIMEEQKRLRACAGLAEHPGN</sequence>
<dbReference type="SMART" id="SM00854">
    <property type="entry name" value="PGA_cap"/>
    <property type="match status" value="1"/>
</dbReference>
<gene>
    <name evidence="3" type="ORF">Rhe02_28000</name>
</gene>
<reference evidence="3" key="1">
    <citation type="submission" date="2021-01" db="EMBL/GenBank/DDBJ databases">
        <title>Whole genome shotgun sequence of Rhizocola hellebori NBRC 109834.</title>
        <authorList>
            <person name="Komaki H."/>
            <person name="Tamura T."/>
        </authorList>
    </citation>
    <scope>NUCLEOTIDE SEQUENCE</scope>
    <source>
        <strain evidence="3">NBRC 109834</strain>
    </source>
</reference>
<dbReference type="EMBL" id="BONY01000014">
    <property type="protein sequence ID" value="GIH04733.1"/>
    <property type="molecule type" value="Genomic_DNA"/>
</dbReference>
<comment type="caution">
    <text evidence="3">The sequence shown here is derived from an EMBL/GenBank/DDBJ whole genome shotgun (WGS) entry which is preliminary data.</text>
</comment>
<dbReference type="AlphaFoldDB" id="A0A8J3Q7K3"/>
<dbReference type="Pfam" id="PF09587">
    <property type="entry name" value="PGA_cap"/>
    <property type="match status" value="1"/>
</dbReference>
<name>A0A8J3Q7K3_9ACTN</name>
<feature type="domain" description="Capsule synthesis protein CapA" evidence="2">
    <location>
        <begin position="24"/>
        <end position="261"/>
    </location>
</feature>
<dbReference type="RefSeq" id="WP_203908602.1">
    <property type="nucleotide sequence ID" value="NZ_BONY01000014.1"/>
</dbReference>
<dbReference type="Proteomes" id="UP000612899">
    <property type="component" value="Unassembled WGS sequence"/>
</dbReference>
<dbReference type="PANTHER" id="PTHR33393:SF13">
    <property type="entry name" value="PGA BIOSYNTHESIS PROTEIN CAPA"/>
    <property type="match status" value="1"/>
</dbReference>
<dbReference type="SUPFAM" id="SSF56300">
    <property type="entry name" value="Metallo-dependent phosphatases"/>
    <property type="match status" value="1"/>
</dbReference>
<evidence type="ECO:0000313" key="3">
    <source>
        <dbReference type="EMBL" id="GIH04733.1"/>
    </source>
</evidence>
<dbReference type="PANTHER" id="PTHR33393">
    <property type="entry name" value="POLYGLUTAMINE SYNTHESIS ACCESSORY PROTEIN RV0574C-RELATED"/>
    <property type="match status" value="1"/>
</dbReference>
<protein>
    <submittedName>
        <fullName evidence="3">Capsular polysaccharide biosynthesis protein</fullName>
    </submittedName>
</protein>